<proteinExistence type="predicted"/>
<accession>A0ABS6TCT0</accession>
<comment type="caution">
    <text evidence="1">The sequence shown here is derived from an EMBL/GenBank/DDBJ whole genome shotgun (WGS) entry which is preliminary data.</text>
</comment>
<sequence length="71" mass="8602">MKLFINNNSSKIISEKELHNKLKTDALKMWRDQRNQYPTSFKSFDEFHNDFFGRTIKYYRQLHSSANQSLN</sequence>
<keyword evidence="2" id="KW-1185">Reference proteome</keyword>
<evidence type="ECO:0000313" key="1">
    <source>
        <dbReference type="EMBL" id="MBV7390708.1"/>
    </source>
</evidence>
<name>A0ABS6TCT0_9ENTE</name>
<dbReference type="Proteomes" id="UP000774130">
    <property type="component" value="Unassembled WGS sequence"/>
</dbReference>
<reference evidence="1 2" key="1">
    <citation type="submission" date="2021-06" db="EMBL/GenBank/DDBJ databases">
        <title>Enterococcus alishanensis sp. nov., a novel lactic acid bacterium isolated from fresh coffee beans.</title>
        <authorList>
            <person name="Chen Y.-S."/>
        </authorList>
    </citation>
    <scope>NUCLEOTIDE SEQUENCE [LARGE SCALE GENOMIC DNA]</scope>
    <source>
        <strain evidence="1 2">ALS3</strain>
    </source>
</reference>
<organism evidence="1 2">
    <name type="scientific">Enterococcus alishanensis</name>
    <dbReference type="NCBI Taxonomy" id="1303817"/>
    <lineage>
        <taxon>Bacteria</taxon>
        <taxon>Bacillati</taxon>
        <taxon>Bacillota</taxon>
        <taxon>Bacilli</taxon>
        <taxon>Lactobacillales</taxon>
        <taxon>Enterococcaceae</taxon>
        <taxon>Enterococcus</taxon>
    </lineage>
</organism>
<evidence type="ECO:0000313" key="2">
    <source>
        <dbReference type="Proteomes" id="UP000774130"/>
    </source>
</evidence>
<gene>
    <name evidence="1" type="ORF">KUA55_08455</name>
</gene>
<protein>
    <submittedName>
        <fullName evidence="1">Uncharacterized protein</fullName>
    </submittedName>
</protein>
<dbReference type="RefSeq" id="WP_218325765.1">
    <property type="nucleotide sequence ID" value="NZ_JAHUZB010000003.1"/>
</dbReference>
<dbReference type="EMBL" id="JAHUZB010000003">
    <property type="protein sequence ID" value="MBV7390708.1"/>
    <property type="molecule type" value="Genomic_DNA"/>
</dbReference>